<sequence>MISLSILFLFCLFVCIYLYFFWKLVLRPEITLHFENSVQYIDSYTFKYHFRYSFDSEIEKILKWTLYYTFPYQGESEFSPKFTAAEMEREYANVTPAHVIPKDVLLKKAGDYKLAKEGNRSLLPSISELYETNKFSKISSLLRRNMPIFMQTSEMQAGVIKGDGNGLIKVPIVNQFEEERADVRLNPSTRAKADQVMVAAVEIVNDGFASVNSDITLAGALYDKRHKTLKNSFKGAYASRLGGAPSHVIFYPTHRVPVLDDPNETLELSLVSRDTDFEEQSTLANISVRTVYAKAKGPDKVTETRNLLAAKLEDTVKAQQFASSSEVVLATPRLYPKVNLDNYALPRARNVVQTYGQYSDSGITFRRPKFTNTGIVLNATGPITYASIDPENSSKEPIQHFEERLGSLSDEDTEDYKEGQALMEEETLEACTNMFPLEGIPETMRLLFSGSASIPQNVTAGTKITVMYLNDLATHNGVHNQLLSMLGKIPGSLKCRVYCEVAPTSGIGLAISYVEGNESVNLGNNLGRLLGIQHKKWNPAIEPTIDFLVKPFSCCDWWSMHYLGSAKYAPVITILCLDKWLNAPKTESRISFALYFEPDVILPKQIATLYDIPGFMLRKELGNLRFPQGARKAYQFEVNFGKPQVDGKSVTMNLASAYCGLSQYMKADVILDLLIMSSPMMGATLTVALVCGGKIKHLGNLQTLDSLPHVTFTFCKGGSSTRSLRFKKDLFPTLMTLDRWELDGEKTDEVGFYFVIYQRDSVSSALEGDMVLRVSARSAGEVQLYGVSSGYPTMATRSLKGKTGVRDFGMKIRKPIGYKQAQAHTLGNEFGHVFYPVAFWKYEEGKYDGSRGESDISTHYLKMRLDGTKSNEGFKILHSPFTRLLQNCAWFKGTLEWKVVILANSEMMSYRRTSQAIITAHESSLSSYEFFSGVLSESSGTVSFSRNVVGTVDGFKSMGWDVQGEKKFY</sequence>
<organism evidence="4 5">
    <name type="scientific">Mikania micrantha mosaic virus</name>
    <dbReference type="NCBI Taxonomy" id="487492"/>
    <lineage>
        <taxon>Viruses</taxon>
        <taxon>Riboviria</taxon>
        <taxon>Orthornavirae</taxon>
        <taxon>Pisuviricota</taxon>
        <taxon>Pisoniviricetes</taxon>
        <taxon>Picornavirales</taxon>
        <taxon>Secoviridae</taxon>
        <taxon>Comovirinae</taxon>
        <taxon>Fabavirus</taxon>
        <taxon>Fabavirus gentianae</taxon>
    </lineage>
</organism>
<protein>
    <submittedName>
        <fullName evidence="4">Polyprotein</fullName>
    </submittedName>
</protein>
<evidence type="ECO:0000313" key="4">
    <source>
        <dbReference type="EMBL" id="ABX83031.1"/>
    </source>
</evidence>
<keyword evidence="3" id="KW-1133">Transmembrane helix</keyword>
<comment type="subcellular location">
    <subcellularLocation>
        <location evidence="1">Virion</location>
    </subcellularLocation>
</comment>
<dbReference type="GeneID" id="11493291"/>
<feature type="transmembrane region" description="Helical" evidence="3">
    <location>
        <begin position="6"/>
        <end position="26"/>
    </location>
</feature>
<dbReference type="Proteomes" id="UP000203305">
    <property type="component" value="Genome"/>
</dbReference>
<dbReference type="InterPro" id="IPR003181">
    <property type="entry name" value="Como_LCP"/>
</dbReference>
<dbReference type="InterPro" id="IPR028919">
    <property type="entry name" value="Viral_movement"/>
</dbReference>
<evidence type="ECO:0000256" key="1">
    <source>
        <dbReference type="ARBA" id="ARBA00004328"/>
    </source>
</evidence>
<dbReference type="RefSeq" id="YP_002158823.1">
    <property type="nucleotide sequence ID" value="NC_011189.1"/>
</dbReference>
<evidence type="ECO:0000256" key="2">
    <source>
        <dbReference type="ARBA" id="ARBA00022844"/>
    </source>
</evidence>
<dbReference type="GO" id="GO:0005198">
    <property type="term" value="F:structural molecule activity"/>
    <property type="evidence" value="ECO:0007669"/>
    <property type="project" value="InterPro"/>
</dbReference>
<dbReference type="Pfam" id="PF01107">
    <property type="entry name" value="MP"/>
    <property type="match status" value="1"/>
</dbReference>
<keyword evidence="2" id="KW-0946">Virion</keyword>
<dbReference type="EMBL" id="EU158249">
    <property type="protein sequence ID" value="ABX83031.1"/>
    <property type="molecule type" value="Genomic_RNA"/>
</dbReference>
<proteinExistence type="predicted"/>
<dbReference type="GO" id="GO:0019028">
    <property type="term" value="C:viral capsid"/>
    <property type="evidence" value="ECO:0007669"/>
    <property type="project" value="InterPro"/>
</dbReference>
<dbReference type="SUPFAM" id="SSF88633">
    <property type="entry name" value="Positive stranded ssRNA viruses"/>
    <property type="match status" value="3"/>
</dbReference>
<keyword evidence="3" id="KW-0472">Membrane</keyword>
<reference evidence="4 5" key="1">
    <citation type="journal article" date="2008" name="Arch. Virol.">
        <title>Genome sequence and characterization of a new virus infecting Mikania micrantha H.B.K.</title>
        <authorList>
            <person name="Wang R.L."/>
            <person name="Ding L.W."/>
            <person name="Sun Q.Y."/>
            <person name="Li J."/>
            <person name="Xu Z.F."/>
            <person name="Peng S.L."/>
        </authorList>
    </citation>
    <scope>NUCLEOTIDE SEQUENCE [LARGE SCALE GENOMIC DNA]</scope>
    <source>
        <strain evidence="4">GZ1</strain>
    </source>
</reference>
<dbReference type="Pfam" id="PF02247">
    <property type="entry name" value="Como_LCP"/>
    <property type="match status" value="1"/>
</dbReference>
<dbReference type="Gene3D" id="2.60.120.20">
    <property type="match status" value="2"/>
</dbReference>
<name>B5L2C3_9SECO</name>
<evidence type="ECO:0000313" key="5">
    <source>
        <dbReference type="Proteomes" id="UP000203305"/>
    </source>
</evidence>
<dbReference type="KEGG" id="vg:11493291"/>
<accession>B5L2C3</accession>
<dbReference type="InterPro" id="IPR029053">
    <property type="entry name" value="Viral_coat"/>
</dbReference>
<evidence type="ECO:0000256" key="3">
    <source>
        <dbReference type="SAM" id="Phobius"/>
    </source>
</evidence>
<keyword evidence="3" id="KW-0812">Transmembrane</keyword>